<dbReference type="Proteomes" id="UP000217507">
    <property type="component" value="Plasmid Plasmid4 dna"/>
</dbReference>
<evidence type="ECO:0000313" key="3">
    <source>
        <dbReference type="Proteomes" id="UP000217507"/>
    </source>
</evidence>
<dbReference type="PROSITE" id="PS51819">
    <property type="entry name" value="VOC"/>
    <property type="match status" value="1"/>
</dbReference>
<dbReference type="Pfam" id="PF00903">
    <property type="entry name" value="Glyoxalase"/>
    <property type="match status" value="1"/>
</dbReference>
<dbReference type="AlphaFoldDB" id="A0A1Z4KWV4"/>
<protein>
    <recommendedName>
        <fullName evidence="1">VOC domain-containing protein</fullName>
    </recommendedName>
</protein>
<organism evidence="2 3">
    <name type="scientific">Trichormus variabilis NIES-23</name>
    <dbReference type="NCBI Taxonomy" id="1973479"/>
    <lineage>
        <taxon>Bacteria</taxon>
        <taxon>Bacillati</taxon>
        <taxon>Cyanobacteriota</taxon>
        <taxon>Cyanophyceae</taxon>
        <taxon>Nostocales</taxon>
        <taxon>Nostocaceae</taxon>
        <taxon>Trichormus</taxon>
    </lineage>
</organism>
<proteinExistence type="predicted"/>
<dbReference type="Gene3D" id="3.30.720.120">
    <property type="match status" value="1"/>
</dbReference>
<dbReference type="InterPro" id="IPR037523">
    <property type="entry name" value="VOC_core"/>
</dbReference>
<name>A0A1Z4KWV4_ANAVA</name>
<evidence type="ECO:0000259" key="1">
    <source>
        <dbReference type="PROSITE" id="PS51819"/>
    </source>
</evidence>
<dbReference type="InterPro" id="IPR004360">
    <property type="entry name" value="Glyas_Fos-R_dOase_dom"/>
</dbReference>
<accession>A0A1Z4KWV4</accession>
<feature type="domain" description="VOC" evidence="1">
    <location>
        <begin position="2"/>
        <end position="123"/>
    </location>
</feature>
<gene>
    <name evidence="2" type="ORF">NIES23_63620</name>
</gene>
<sequence length="129" mass="14776">MGLSRILTNICSDQLTESRDFYVALLGFEVSYDSDWYVQLRSPSNQELEFGIILRSHHLVPQEYQTAPSGMYVTFVVPAVDLVYEKAVAMGLRIVQEPRNEFYGQRRFLTVDPNGCLIDICSPFTETEK</sequence>
<dbReference type="Gene3D" id="3.30.720.110">
    <property type="match status" value="1"/>
</dbReference>
<dbReference type="SUPFAM" id="SSF54593">
    <property type="entry name" value="Glyoxalase/Bleomycin resistance protein/Dihydroxybiphenyl dioxygenase"/>
    <property type="match status" value="1"/>
</dbReference>
<dbReference type="InterPro" id="IPR029068">
    <property type="entry name" value="Glyas_Bleomycin-R_OHBP_Dase"/>
</dbReference>
<geneLocation type="plasmid" evidence="2">
    <name>plasmid4</name>
</geneLocation>
<dbReference type="EMBL" id="AP018220">
    <property type="protein sequence ID" value="BAY73510.1"/>
    <property type="molecule type" value="Genomic_DNA"/>
</dbReference>
<reference evidence="2 3" key="1">
    <citation type="submission" date="2017-06" db="EMBL/GenBank/DDBJ databases">
        <title>Genome sequencing of cyanobaciteial culture collection at National Institute for Environmental Studies (NIES).</title>
        <authorList>
            <person name="Hirose Y."/>
            <person name="Shimura Y."/>
            <person name="Fujisawa T."/>
            <person name="Nakamura Y."/>
            <person name="Kawachi M."/>
        </authorList>
    </citation>
    <scope>NUCLEOTIDE SEQUENCE [LARGE SCALE GENOMIC DNA]</scope>
    <source>
        <strain evidence="2 3">NIES-23</strain>
        <plasmid evidence="3">Plasmid Plasmid4 dna</plasmid>
    </source>
</reference>
<keyword evidence="2" id="KW-0614">Plasmid</keyword>
<evidence type="ECO:0000313" key="2">
    <source>
        <dbReference type="EMBL" id="BAY73510.1"/>
    </source>
</evidence>
<dbReference type="SMR" id="A0A1Z4KWV4"/>